<dbReference type="Proteomes" id="UP000234384">
    <property type="component" value="Unassembled WGS sequence"/>
</dbReference>
<feature type="coiled-coil region" evidence="1">
    <location>
        <begin position="54"/>
        <end position="81"/>
    </location>
</feature>
<evidence type="ECO:0000259" key="3">
    <source>
        <dbReference type="Pfam" id="PF13349"/>
    </source>
</evidence>
<feature type="domain" description="DUF4097" evidence="3">
    <location>
        <begin position="293"/>
        <end position="516"/>
    </location>
</feature>
<dbReference type="AlphaFoldDB" id="A0A2I1K4M4"/>
<sequence>MSGCIVILLNLFLKYRSLLNFTIGCNISLEYHELNHRACHNIIKLVIKLGGNVMNKKERIIELVKQNIITLEEALDLLEASDVEFVQQQAPTSRQQTEEVEHPFTSDTTNADEHNEPEVAMEDLKKDELNQRRTELETQLKALEESKTILQQRLREFDIMSELDPLTEELIEQREALIEQQEDLLDQIEDIYDEIDDIHDELDELNEETNDSYDWRDDLKRVIDIDSDRISQEAAYYANEARRGGEKLSKSIKDWATDFAENFKMKEWNVNVQVPWVKDNPFDVSDHYPAEGIQMIDINNLNGDVMVSAGENDQIELKLVGSIYGKDESIDVQYFYDNGWVILTEDKLAIALTSPKIQVDIVLTLPKKRFDRVDIRTVNGDIDVTSVECEELKVNSTNGDIQLAKTQSSEATIDLVNGDTHIKDSQIDTIVHKTVNGDFSIDGQLTNASITAVHADCYITKRDTNPARIKVETQSGDIMLATPQAMKVDIQSKAQFGNIKYRMTDTEEENVSEVDGEMRSSRLRRNQLSADDGLEATLKTRLGDIYIKDNEFNQ</sequence>
<accession>A0A2I1K4M4</accession>
<evidence type="ECO:0000256" key="1">
    <source>
        <dbReference type="SAM" id="Coils"/>
    </source>
</evidence>
<dbReference type="Pfam" id="PF13349">
    <property type="entry name" value="DUF4097"/>
    <property type="match status" value="1"/>
</dbReference>
<evidence type="ECO:0000256" key="2">
    <source>
        <dbReference type="SAM" id="MobiDB-lite"/>
    </source>
</evidence>
<reference evidence="4 5" key="1">
    <citation type="submission" date="2017-12" db="EMBL/GenBank/DDBJ databases">
        <title>Phylogenetic diversity of female urinary microbiome.</title>
        <authorList>
            <person name="Thomas-White K."/>
            <person name="Wolfe A.J."/>
        </authorList>
    </citation>
    <scope>NUCLEOTIDE SEQUENCE [LARGE SCALE GENOMIC DNA]</scope>
    <source>
        <strain evidence="4 5">UMB0898</strain>
    </source>
</reference>
<feature type="region of interest" description="Disordered" evidence="2">
    <location>
        <begin position="88"/>
        <end position="112"/>
    </location>
</feature>
<name>A0A2I1K4M4_9LACT</name>
<keyword evidence="1" id="KW-0175">Coiled coil</keyword>
<evidence type="ECO:0000313" key="5">
    <source>
        <dbReference type="Proteomes" id="UP000234384"/>
    </source>
</evidence>
<dbReference type="OrthoDB" id="2240743at2"/>
<protein>
    <recommendedName>
        <fullName evidence="3">DUF4097 domain-containing protein</fullName>
    </recommendedName>
</protein>
<comment type="caution">
    <text evidence="4">The sequence shown here is derived from an EMBL/GenBank/DDBJ whole genome shotgun (WGS) entry which is preliminary data.</text>
</comment>
<gene>
    <name evidence="4" type="ORF">CYJ57_01300</name>
</gene>
<dbReference type="InterPro" id="IPR025164">
    <property type="entry name" value="Toastrack_DUF4097"/>
</dbReference>
<proteinExistence type="predicted"/>
<dbReference type="EMBL" id="PKHE01000002">
    <property type="protein sequence ID" value="PKY90527.1"/>
    <property type="molecule type" value="Genomic_DNA"/>
</dbReference>
<feature type="coiled-coil region" evidence="1">
    <location>
        <begin position="119"/>
        <end position="208"/>
    </location>
</feature>
<evidence type="ECO:0000313" key="4">
    <source>
        <dbReference type="EMBL" id="PKY90527.1"/>
    </source>
</evidence>
<organism evidence="4 5">
    <name type="scientific">Falseniella ignava</name>
    <dbReference type="NCBI Taxonomy" id="137730"/>
    <lineage>
        <taxon>Bacteria</taxon>
        <taxon>Bacillati</taxon>
        <taxon>Bacillota</taxon>
        <taxon>Bacilli</taxon>
        <taxon>Lactobacillales</taxon>
        <taxon>Aerococcaceae</taxon>
        <taxon>Falseniella</taxon>
    </lineage>
</organism>